<dbReference type="SUPFAM" id="SSF53756">
    <property type="entry name" value="UDP-Glycosyltransferase/glycogen phosphorylase"/>
    <property type="match status" value="1"/>
</dbReference>
<dbReference type="Pfam" id="PF00201">
    <property type="entry name" value="UDPGT"/>
    <property type="match status" value="1"/>
</dbReference>
<keyword evidence="4" id="KW-1185">Reference proteome</keyword>
<dbReference type="FunFam" id="3.40.50.2000:FF:000138">
    <property type="entry name" value="Glycosyltransferase"/>
    <property type="match status" value="1"/>
</dbReference>
<gene>
    <name evidence="3" type="ORF">LSAT_V11C900460390</name>
</gene>
<proteinExistence type="inferred from homology"/>
<evidence type="ECO:0008006" key="5">
    <source>
        <dbReference type="Google" id="ProtNLM"/>
    </source>
</evidence>
<dbReference type="AlphaFoldDB" id="A0A9R1WTK8"/>
<dbReference type="PANTHER" id="PTHR11926">
    <property type="entry name" value="GLUCOSYL/GLUCURONOSYL TRANSFERASES"/>
    <property type="match status" value="1"/>
</dbReference>
<dbReference type="Gramene" id="rna-gnl|WGS:NBSK|LSAT_9X12380_mrna">
    <property type="protein sequence ID" value="cds-PLY70918.1"/>
    <property type="gene ID" value="gene-LSAT_9X12380"/>
</dbReference>
<dbReference type="CDD" id="cd03784">
    <property type="entry name" value="GT1_Gtf-like"/>
    <property type="match status" value="1"/>
</dbReference>
<protein>
    <recommendedName>
        <fullName evidence="5">Glycosyltransferase</fullName>
    </recommendedName>
</protein>
<sequence length="437" mass="49314">MAMNQVVVMPYPARGHLNPLMSLCDLLSSRSDGTTIFTVVVTEEWLGLIGSDPKPDNVRFATIPNVIPSEHGRGSDMIGFLTAVQSKMEAPFEKVLDQLKLPVKLIIGDAFLSWILDVADRRNIPVAAYWAMSASMFTMWYHVDLLEQHGHIFVDLSEREEEWVDYIPGLSPTKVADMSPVTREQLHLSPNLISMMKRVQSLLLPTIYELEHEAVDALRSELHKPIYTFGPNIRQLQPQSHVSKSKYMTWLDSKPPNSVLYICLGSFLSVSTSQMHEIAAGLKQSGVNFLWVAKGRLNESFGDEGLVVEWCDQIRVLLHSSVGGFWSHCGWNSVKESVFSGVPMLSFPIFADQPLNSKVVVDDWRNGWKMKKEARRNNLVKRGEIAEIVSRFMDNGSVERREMVERVKNLRDACRVSIEKGGSAVKDVDVFIKNNII</sequence>
<dbReference type="InterPro" id="IPR002213">
    <property type="entry name" value="UDP_glucos_trans"/>
</dbReference>
<dbReference type="PANTHER" id="PTHR11926:SF774">
    <property type="entry name" value="UDP-GLYCOSYLTRANSFERASE 85A1-RELATED"/>
    <property type="match status" value="1"/>
</dbReference>
<comment type="similarity">
    <text evidence="1">Belongs to the UDP-glycosyltransferase family.</text>
</comment>
<dbReference type="EMBL" id="NBSK02000009">
    <property type="protein sequence ID" value="KAJ0187236.1"/>
    <property type="molecule type" value="Genomic_DNA"/>
</dbReference>
<reference evidence="3 4" key="1">
    <citation type="journal article" date="2017" name="Nat. Commun.">
        <title>Genome assembly with in vitro proximity ligation data and whole-genome triplication in lettuce.</title>
        <authorList>
            <person name="Reyes-Chin-Wo S."/>
            <person name="Wang Z."/>
            <person name="Yang X."/>
            <person name="Kozik A."/>
            <person name="Arikit S."/>
            <person name="Song C."/>
            <person name="Xia L."/>
            <person name="Froenicke L."/>
            <person name="Lavelle D.O."/>
            <person name="Truco M.J."/>
            <person name="Xia R."/>
            <person name="Zhu S."/>
            <person name="Xu C."/>
            <person name="Xu H."/>
            <person name="Xu X."/>
            <person name="Cox K."/>
            <person name="Korf I."/>
            <person name="Meyers B.C."/>
            <person name="Michelmore R.W."/>
        </authorList>
    </citation>
    <scope>NUCLEOTIDE SEQUENCE [LARGE SCALE GENOMIC DNA]</scope>
    <source>
        <strain evidence="4">cv. Salinas</strain>
        <tissue evidence="3">Seedlings</tissue>
    </source>
</reference>
<evidence type="ECO:0000256" key="1">
    <source>
        <dbReference type="ARBA" id="ARBA00009995"/>
    </source>
</evidence>
<organism evidence="3 4">
    <name type="scientific">Lactuca sativa</name>
    <name type="common">Garden lettuce</name>
    <dbReference type="NCBI Taxonomy" id="4236"/>
    <lineage>
        <taxon>Eukaryota</taxon>
        <taxon>Viridiplantae</taxon>
        <taxon>Streptophyta</taxon>
        <taxon>Embryophyta</taxon>
        <taxon>Tracheophyta</taxon>
        <taxon>Spermatophyta</taxon>
        <taxon>Magnoliopsida</taxon>
        <taxon>eudicotyledons</taxon>
        <taxon>Gunneridae</taxon>
        <taxon>Pentapetalae</taxon>
        <taxon>asterids</taxon>
        <taxon>campanulids</taxon>
        <taxon>Asterales</taxon>
        <taxon>Asteraceae</taxon>
        <taxon>Cichorioideae</taxon>
        <taxon>Cichorieae</taxon>
        <taxon>Lactucinae</taxon>
        <taxon>Lactuca</taxon>
    </lineage>
</organism>
<name>A0A9R1WTK8_LACSA</name>
<dbReference type="Proteomes" id="UP000235145">
    <property type="component" value="Unassembled WGS sequence"/>
</dbReference>
<evidence type="ECO:0000256" key="2">
    <source>
        <dbReference type="ARBA" id="ARBA00022679"/>
    </source>
</evidence>
<comment type="caution">
    <text evidence="3">The sequence shown here is derived from an EMBL/GenBank/DDBJ whole genome shotgun (WGS) entry which is preliminary data.</text>
</comment>
<dbReference type="GO" id="GO:0035251">
    <property type="term" value="F:UDP-glucosyltransferase activity"/>
    <property type="evidence" value="ECO:0000318"/>
    <property type="project" value="GO_Central"/>
</dbReference>
<accession>A0A9R1WTK8</accession>
<keyword evidence="2" id="KW-0808">Transferase</keyword>
<dbReference type="Gene3D" id="3.40.50.2000">
    <property type="entry name" value="Glycogen Phosphorylase B"/>
    <property type="match status" value="2"/>
</dbReference>
<evidence type="ECO:0000313" key="4">
    <source>
        <dbReference type="Proteomes" id="UP000235145"/>
    </source>
</evidence>
<evidence type="ECO:0000313" key="3">
    <source>
        <dbReference type="EMBL" id="KAJ0187236.1"/>
    </source>
</evidence>
<dbReference type="OrthoDB" id="5835829at2759"/>